<name>A0A4D6MPD0_VIGUN</name>
<dbReference type="EMBL" id="CP039351">
    <property type="protein sequence ID" value="QCE01827.1"/>
    <property type="molecule type" value="Genomic_DNA"/>
</dbReference>
<organism evidence="1 2">
    <name type="scientific">Vigna unguiculata</name>
    <name type="common">Cowpea</name>
    <dbReference type="NCBI Taxonomy" id="3917"/>
    <lineage>
        <taxon>Eukaryota</taxon>
        <taxon>Viridiplantae</taxon>
        <taxon>Streptophyta</taxon>
        <taxon>Embryophyta</taxon>
        <taxon>Tracheophyta</taxon>
        <taxon>Spermatophyta</taxon>
        <taxon>Magnoliopsida</taxon>
        <taxon>eudicotyledons</taxon>
        <taxon>Gunneridae</taxon>
        <taxon>Pentapetalae</taxon>
        <taxon>rosids</taxon>
        <taxon>fabids</taxon>
        <taxon>Fabales</taxon>
        <taxon>Fabaceae</taxon>
        <taxon>Papilionoideae</taxon>
        <taxon>50 kb inversion clade</taxon>
        <taxon>NPAAA clade</taxon>
        <taxon>indigoferoid/millettioid clade</taxon>
        <taxon>Phaseoleae</taxon>
        <taxon>Vigna</taxon>
    </lineage>
</organism>
<gene>
    <name evidence="1" type="ORF">DEO72_LG7g3127</name>
</gene>
<dbReference type="AlphaFoldDB" id="A0A4D6MPD0"/>
<protein>
    <submittedName>
        <fullName evidence="1">Uncharacterized protein</fullName>
    </submittedName>
</protein>
<evidence type="ECO:0000313" key="2">
    <source>
        <dbReference type="Proteomes" id="UP000501690"/>
    </source>
</evidence>
<sequence length="110" mass="12625">MINKESREKTAAKITWMLLGELCAQRLRVEDSNGGENLNVSESNRLWRKKIRIRVLLSIFSIMEGPQLLLIQNMVTLAGKRESEKKLNGVKSVKIVRSGGRIMEREEDKE</sequence>
<dbReference type="Proteomes" id="UP000501690">
    <property type="component" value="Linkage Group LG7"/>
</dbReference>
<evidence type="ECO:0000313" key="1">
    <source>
        <dbReference type="EMBL" id="QCE01827.1"/>
    </source>
</evidence>
<reference evidence="1 2" key="1">
    <citation type="submission" date="2019-04" db="EMBL/GenBank/DDBJ databases">
        <title>An improved genome assembly and genetic linkage map for asparagus bean, Vigna unguiculata ssp. sesquipedialis.</title>
        <authorList>
            <person name="Xia Q."/>
            <person name="Zhang R."/>
            <person name="Dong Y."/>
        </authorList>
    </citation>
    <scope>NUCLEOTIDE SEQUENCE [LARGE SCALE GENOMIC DNA]</scope>
    <source>
        <tissue evidence="1">Leaf</tissue>
    </source>
</reference>
<keyword evidence="2" id="KW-1185">Reference proteome</keyword>
<proteinExistence type="predicted"/>
<accession>A0A4D6MPD0</accession>